<reference evidence="4" key="1">
    <citation type="journal article" date="2019" name="Int. J. Syst. Evol. Microbiol.">
        <title>The Global Catalogue of Microorganisms (GCM) 10K type strain sequencing project: providing services to taxonomists for standard genome sequencing and annotation.</title>
        <authorList>
            <consortium name="The Broad Institute Genomics Platform"/>
            <consortium name="The Broad Institute Genome Sequencing Center for Infectious Disease"/>
            <person name="Wu L."/>
            <person name="Ma J."/>
        </authorList>
    </citation>
    <scope>NUCLEOTIDE SEQUENCE [LARGE SCALE GENOMIC DNA]</scope>
    <source>
        <strain evidence="4">CGMCC 4.7178</strain>
    </source>
</reference>
<dbReference type="PANTHER" id="PTHR30390:SF6">
    <property type="entry name" value="DNAA INITIATOR-ASSOCIATING PROTEIN DIAA"/>
    <property type="match status" value="1"/>
</dbReference>
<dbReference type="EMBL" id="BMMP01000002">
    <property type="protein sequence ID" value="GGO43283.1"/>
    <property type="molecule type" value="Genomic_DNA"/>
</dbReference>
<dbReference type="SUPFAM" id="SSF53697">
    <property type="entry name" value="SIS domain"/>
    <property type="match status" value="1"/>
</dbReference>
<dbReference type="Proteomes" id="UP000631535">
    <property type="component" value="Unassembled WGS sequence"/>
</dbReference>
<dbReference type="GO" id="GO:0016853">
    <property type="term" value="F:isomerase activity"/>
    <property type="evidence" value="ECO:0007669"/>
    <property type="project" value="UniProtKB-KW"/>
</dbReference>
<feature type="compositionally biased region" description="Basic and acidic residues" evidence="1">
    <location>
        <begin position="1"/>
        <end position="13"/>
    </location>
</feature>
<evidence type="ECO:0000313" key="3">
    <source>
        <dbReference type="EMBL" id="GGO43283.1"/>
    </source>
</evidence>
<sequence>MHGPDLERDRKMPETPAQQLDDHLAVAGRTRELMPRLHAVADELTEVFRTGGRLWTFGNGGSAADAQHLAAELIGRYLRERRPLPAVALTTDPSVVSCIANDYSFEELFARQVRALARPGDMVIGFTTSGRSPNVVRGLAEARTAGAVTVLFCGGEQHGMPAAEHADHSLVVPATATARIQEMHLMLLHLLSEQVDAWAAGTGAAAAPRADRAADAAADDTDRLETSA</sequence>
<organism evidence="3 4">
    <name type="scientific">Streptomyces daqingensis</name>
    <dbReference type="NCBI Taxonomy" id="1472640"/>
    <lineage>
        <taxon>Bacteria</taxon>
        <taxon>Bacillati</taxon>
        <taxon>Actinomycetota</taxon>
        <taxon>Actinomycetes</taxon>
        <taxon>Kitasatosporales</taxon>
        <taxon>Streptomycetaceae</taxon>
        <taxon>Streptomyces</taxon>
    </lineage>
</organism>
<dbReference type="Pfam" id="PF13580">
    <property type="entry name" value="SIS_2"/>
    <property type="match status" value="1"/>
</dbReference>
<evidence type="ECO:0000259" key="2">
    <source>
        <dbReference type="PROSITE" id="PS51464"/>
    </source>
</evidence>
<evidence type="ECO:0000313" key="4">
    <source>
        <dbReference type="Proteomes" id="UP000631535"/>
    </source>
</evidence>
<dbReference type="PROSITE" id="PS51464">
    <property type="entry name" value="SIS"/>
    <property type="match status" value="1"/>
</dbReference>
<keyword evidence="4" id="KW-1185">Reference proteome</keyword>
<dbReference type="InterPro" id="IPR035461">
    <property type="entry name" value="GmhA/DiaA"/>
</dbReference>
<dbReference type="Gene3D" id="3.40.50.10490">
    <property type="entry name" value="Glucose-6-phosphate isomerase like protein, domain 1"/>
    <property type="match status" value="1"/>
</dbReference>
<feature type="region of interest" description="Disordered" evidence="1">
    <location>
        <begin position="209"/>
        <end position="228"/>
    </location>
</feature>
<evidence type="ECO:0000256" key="1">
    <source>
        <dbReference type="SAM" id="MobiDB-lite"/>
    </source>
</evidence>
<accession>A0ABQ2LUK7</accession>
<dbReference type="InterPro" id="IPR001347">
    <property type="entry name" value="SIS_dom"/>
</dbReference>
<comment type="caution">
    <text evidence="3">The sequence shown here is derived from an EMBL/GenBank/DDBJ whole genome shotgun (WGS) entry which is preliminary data.</text>
</comment>
<proteinExistence type="predicted"/>
<feature type="region of interest" description="Disordered" evidence="1">
    <location>
        <begin position="1"/>
        <end position="20"/>
    </location>
</feature>
<name>A0ABQ2LUK7_9ACTN</name>
<dbReference type="InterPro" id="IPR050099">
    <property type="entry name" value="SIS_GmhA/DiaA_subfam"/>
</dbReference>
<keyword evidence="3" id="KW-0413">Isomerase</keyword>
<dbReference type="PANTHER" id="PTHR30390">
    <property type="entry name" value="SEDOHEPTULOSE 7-PHOSPHATE ISOMERASE / DNAA INITIATOR-ASSOCIATING FACTOR FOR REPLICATION INITIATION"/>
    <property type="match status" value="1"/>
</dbReference>
<dbReference type="InterPro" id="IPR046348">
    <property type="entry name" value="SIS_dom_sf"/>
</dbReference>
<protein>
    <submittedName>
        <fullName evidence="3">Phosphoheptose isomerase</fullName>
    </submittedName>
</protein>
<gene>
    <name evidence="3" type="primary">gmhA</name>
    <name evidence="3" type="ORF">GCM10012287_06070</name>
</gene>
<feature type="domain" description="SIS" evidence="2">
    <location>
        <begin position="44"/>
        <end position="208"/>
    </location>
</feature>
<dbReference type="CDD" id="cd05006">
    <property type="entry name" value="SIS_GmhA"/>
    <property type="match status" value="1"/>
</dbReference>